<dbReference type="PANTHER" id="PTHR36887:SF1">
    <property type="entry name" value="OS01G0532300 PROTEIN"/>
    <property type="match status" value="1"/>
</dbReference>
<keyword evidence="1" id="KW-0472">Membrane</keyword>
<proteinExistence type="predicted"/>
<gene>
    <name evidence="2" type="ORF">OLC1_LOCUS968</name>
</gene>
<dbReference type="PANTHER" id="PTHR36887">
    <property type="entry name" value="OS01G0532300 PROTEIN"/>
    <property type="match status" value="1"/>
</dbReference>
<dbReference type="AlphaFoldDB" id="A0AAV1C0T2"/>
<keyword evidence="1" id="KW-0812">Transmembrane</keyword>
<keyword evidence="1" id="KW-1133">Transmembrane helix</keyword>
<name>A0AAV1C0T2_OLDCO</name>
<dbReference type="InterPro" id="IPR008480">
    <property type="entry name" value="DUF761_pln"/>
</dbReference>
<evidence type="ECO:0000313" key="2">
    <source>
        <dbReference type="EMBL" id="CAI9088377.1"/>
    </source>
</evidence>
<accession>A0AAV1C0T2</accession>
<evidence type="ECO:0000256" key="1">
    <source>
        <dbReference type="SAM" id="Phobius"/>
    </source>
</evidence>
<evidence type="ECO:0000313" key="3">
    <source>
        <dbReference type="Proteomes" id="UP001161247"/>
    </source>
</evidence>
<dbReference type="Pfam" id="PF05553">
    <property type="entry name" value="DUF761"/>
    <property type="match status" value="1"/>
</dbReference>
<dbReference type="Proteomes" id="UP001161247">
    <property type="component" value="Chromosome 1"/>
</dbReference>
<feature type="transmembrane region" description="Helical" evidence="1">
    <location>
        <begin position="33"/>
        <end position="56"/>
    </location>
</feature>
<keyword evidence="3" id="KW-1185">Reference proteome</keyword>
<organism evidence="2 3">
    <name type="scientific">Oldenlandia corymbosa var. corymbosa</name>
    <dbReference type="NCBI Taxonomy" id="529605"/>
    <lineage>
        <taxon>Eukaryota</taxon>
        <taxon>Viridiplantae</taxon>
        <taxon>Streptophyta</taxon>
        <taxon>Embryophyta</taxon>
        <taxon>Tracheophyta</taxon>
        <taxon>Spermatophyta</taxon>
        <taxon>Magnoliopsida</taxon>
        <taxon>eudicotyledons</taxon>
        <taxon>Gunneridae</taxon>
        <taxon>Pentapetalae</taxon>
        <taxon>asterids</taxon>
        <taxon>lamiids</taxon>
        <taxon>Gentianales</taxon>
        <taxon>Rubiaceae</taxon>
        <taxon>Rubioideae</taxon>
        <taxon>Spermacoceae</taxon>
        <taxon>Hedyotis-Oldenlandia complex</taxon>
        <taxon>Oldenlandia</taxon>
    </lineage>
</organism>
<feature type="transmembrane region" description="Helical" evidence="1">
    <location>
        <begin position="9"/>
        <end position="27"/>
    </location>
</feature>
<reference evidence="2" key="1">
    <citation type="submission" date="2023-03" db="EMBL/GenBank/DDBJ databases">
        <authorList>
            <person name="Julca I."/>
        </authorList>
    </citation>
    <scope>NUCLEOTIDE SEQUENCE</scope>
</reference>
<protein>
    <submittedName>
        <fullName evidence="2">OLC1v1022686C1</fullName>
    </submittedName>
</protein>
<dbReference type="EMBL" id="OX459118">
    <property type="protein sequence ID" value="CAI9088377.1"/>
    <property type="molecule type" value="Genomic_DNA"/>
</dbReference>
<sequence>MDKFKFFQILKLSVMVILLCITPFLSASLRPPYIYFIVNLLIIALGAEAGLLPFLFKSTESDNKTSTTTSFSTLDDHNVAAQKPGLVSSEDTFYNKEKTAEIATGTGNREGEKPAKAVEKSSSEKVVIGQVAYKVVRKSPSMPSLFFIGDDQVEEVLIDHDQLIEEGRNADDYEEGEDGDDDHEINGQELFHQAETFIGNFHKHLRMQREDSWNKLQELCHQAF</sequence>